<evidence type="ECO:0000256" key="6">
    <source>
        <dbReference type="ARBA" id="ARBA00022692"/>
    </source>
</evidence>
<keyword evidence="8" id="KW-0472">Membrane</keyword>
<evidence type="ECO:0000256" key="5">
    <source>
        <dbReference type="ARBA" id="ARBA00022679"/>
    </source>
</evidence>
<evidence type="ECO:0000256" key="1">
    <source>
        <dbReference type="ARBA" id="ARBA00004141"/>
    </source>
</evidence>
<dbReference type="EC" id="2.4.-.-" evidence="9"/>
<dbReference type="Gene3D" id="3.90.550.10">
    <property type="entry name" value="Spore Coat Polysaccharide Biosynthesis Protein SpsA, Chain A"/>
    <property type="match status" value="1"/>
</dbReference>
<dbReference type="SUPFAM" id="SSF53448">
    <property type="entry name" value="Nucleotide-diphospho-sugar transferases"/>
    <property type="match status" value="1"/>
</dbReference>
<comment type="pathway">
    <text evidence="2">Lipid metabolism; sphingolipid metabolism.</text>
</comment>
<evidence type="ECO:0000256" key="3">
    <source>
        <dbReference type="ARBA" id="ARBA00004991"/>
    </source>
</evidence>
<organism evidence="9 10">
    <name type="scientific">Alsobacter ponti</name>
    <dbReference type="NCBI Taxonomy" id="2962936"/>
    <lineage>
        <taxon>Bacteria</taxon>
        <taxon>Pseudomonadati</taxon>
        <taxon>Pseudomonadota</taxon>
        <taxon>Alphaproteobacteria</taxon>
        <taxon>Hyphomicrobiales</taxon>
        <taxon>Alsobacteraceae</taxon>
        <taxon>Alsobacter</taxon>
    </lineage>
</organism>
<dbReference type="Pfam" id="PF13506">
    <property type="entry name" value="Glyco_transf_21"/>
    <property type="match status" value="1"/>
</dbReference>
<dbReference type="Proteomes" id="UP001205890">
    <property type="component" value="Unassembled WGS sequence"/>
</dbReference>
<dbReference type="EMBL" id="JANCLU010000002">
    <property type="protein sequence ID" value="MCP8937369.1"/>
    <property type="molecule type" value="Genomic_DNA"/>
</dbReference>
<keyword evidence="4 9" id="KW-0328">Glycosyltransferase</keyword>
<evidence type="ECO:0000313" key="9">
    <source>
        <dbReference type="EMBL" id="MCP8937369.1"/>
    </source>
</evidence>
<keyword evidence="5 9" id="KW-0808">Transferase</keyword>
<evidence type="ECO:0000256" key="2">
    <source>
        <dbReference type="ARBA" id="ARBA00004760"/>
    </source>
</evidence>
<evidence type="ECO:0000256" key="8">
    <source>
        <dbReference type="ARBA" id="ARBA00023136"/>
    </source>
</evidence>
<comment type="pathway">
    <text evidence="3">Sphingolipid metabolism.</text>
</comment>
<evidence type="ECO:0000256" key="4">
    <source>
        <dbReference type="ARBA" id="ARBA00022676"/>
    </source>
</evidence>
<comment type="caution">
    <text evidence="9">The sequence shown here is derived from an EMBL/GenBank/DDBJ whole genome shotgun (WGS) entry which is preliminary data.</text>
</comment>
<name>A0ABT1L7D9_9HYPH</name>
<dbReference type="PANTHER" id="PTHR12726">
    <property type="entry name" value="CERAMIDE GLUCOSYLTRANSFERASE"/>
    <property type="match status" value="1"/>
</dbReference>
<dbReference type="InterPro" id="IPR025993">
    <property type="entry name" value="Ceramide_glucosylTrfase"/>
</dbReference>
<evidence type="ECO:0000256" key="7">
    <source>
        <dbReference type="ARBA" id="ARBA00022989"/>
    </source>
</evidence>
<dbReference type="PANTHER" id="PTHR12726:SF0">
    <property type="entry name" value="CERAMIDE GLUCOSYLTRANSFERASE"/>
    <property type="match status" value="1"/>
</dbReference>
<reference evidence="9 10" key="1">
    <citation type="submission" date="2022-07" db="EMBL/GenBank/DDBJ databases">
        <authorList>
            <person name="Li W.-J."/>
            <person name="Deng Q.-Q."/>
        </authorList>
    </citation>
    <scope>NUCLEOTIDE SEQUENCE [LARGE SCALE GENOMIC DNA]</scope>
    <source>
        <strain evidence="9 10">SYSU M60028</strain>
    </source>
</reference>
<dbReference type="GO" id="GO:0016757">
    <property type="term" value="F:glycosyltransferase activity"/>
    <property type="evidence" value="ECO:0007669"/>
    <property type="project" value="UniProtKB-KW"/>
</dbReference>
<comment type="subcellular location">
    <subcellularLocation>
        <location evidence="1">Membrane</location>
        <topology evidence="1">Multi-pass membrane protein</topology>
    </subcellularLocation>
</comment>
<evidence type="ECO:0000313" key="10">
    <source>
        <dbReference type="Proteomes" id="UP001205890"/>
    </source>
</evidence>
<keyword evidence="10" id="KW-1185">Reference proteome</keyword>
<gene>
    <name evidence="9" type="ORF">NK718_02480</name>
</gene>
<accession>A0ABT1L7D9</accession>
<dbReference type="InterPro" id="IPR029044">
    <property type="entry name" value="Nucleotide-diphossugar_trans"/>
</dbReference>
<protein>
    <submittedName>
        <fullName evidence="9">Glycosyltransferase</fullName>
        <ecNumber evidence="9">2.4.-.-</ecNumber>
    </submittedName>
</protein>
<dbReference type="RefSeq" id="WP_254738303.1">
    <property type="nucleotide sequence ID" value="NZ_JANCLU010000002.1"/>
</dbReference>
<keyword evidence="7" id="KW-1133">Transmembrane helix</keyword>
<proteinExistence type="predicted"/>
<keyword evidence="6" id="KW-0812">Transmembrane</keyword>
<sequence length="382" mass="40286">MTFLAASAGAFAALALLAHLGSCAAVALRFRRARGALPPPLDAPEIVLVRPVCGRDHRIDETLGSSFDLDYPNYEIVFCAASESDEAAVVVRRLMATHGGPKARLLVSNDRLNGNPKLNNMAKAWGATEAARVVFADSNLLLPRDYLQRLLAVETDGVGMVSAPPVGVAPANFGGELECAFLNTWQARVQYTVDLLGAGFAQGKTLMFRRDVLDREGGMAALAREPAEDAAATKATRRQGLAVALATGEFAQPIGPRSLRAVWSRQLRWARLRRATFPLLYLPEALAGAVPPALAAGWAGAAAELDPAALMLASLGLWYAAEAGLARAAGWPLTWASPIALLLRDLLLLPLWLGGWGTGAARWRGNAVPVTLEASSPAGGGT</sequence>